<dbReference type="InterPro" id="IPR006860">
    <property type="entry name" value="FecR"/>
</dbReference>
<dbReference type="Proteomes" id="UP000093391">
    <property type="component" value="Chromosome"/>
</dbReference>
<dbReference type="PIRSF" id="PIRSF018266">
    <property type="entry name" value="FecR"/>
    <property type="match status" value="1"/>
</dbReference>
<dbReference type="PANTHER" id="PTHR30273:SF2">
    <property type="entry name" value="PROTEIN FECR"/>
    <property type="match status" value="1"/>
</dbReference>
<dbReference type="Gene3D" id="2.60.120.1440">
    <property type="match status" value="1"/>
</dbReference>
<keyword evidence="4" id="KW-1185">Reference proteome</keyword>
<organism evidence="3 4">
    <name type="scientific">Acinetobacter larvae</name>
    <dbReference type="NCBI Taxonomy" id="1789224"/>
    <lineage>
        <taxon>Bacteria</taxon>
        <taxon>Pseudomonadati</taxon>
        <taxon>Pseudomonadota</taxon>
        <taxon>Gammaproteobacteria</taxon>
        <taxon>Moraxellales</taxon>
        <taxon>Moraxellaceae</taxon>
        <taxon>Acinetobacter</taxon>
    </lineage>
</organism>
<evidence type="ECO:0000313" key="4">
    <source>
        <dbReference type="Proteomes" id="UP000093391"/>
    </source>
</evidence>
<dbReference type="GO" id="GO:0016989">
    <property type="term" value="F:sigma factor antagonist activity"/>
    <property type="evidence" value="ECO:0007669"/>
    <property type="project" value="TreeGrafter"/>
</dbReference>
<accession>A0A1B2LY99</accession>
<dbReference type="Gene3D" id="3.55.50.30">
    <property type="match status" value="1"/>
</dbReference>
<protein>
    <recommendedName>
        <fullName evidence="2">FecR protein domain-containing protein</fullName>
    </recommendedName>
</protein>
<sequence>MKRQPNAESAKAHAYALRDLQDVIAPIEDHLLAQLPSKDEIIQRAKKRRLHQHMRHLMVAAIFLSGILLYAINPVYQTEHLQTALGQTQGVELKDGSRIHLNSATRMQVQYRLRSKNIELYQGEASFEVEHYAHTWLRPFERAFMVRSGSLLVEDIGTVFNVRHFDAQHSQVTVLQGKVRVSIVDQPQQAALELEQQQAVEQVGQRLSLYQVKDLDQVTAWQQGYLQFKALPLAQVIASFQRYQKVDVQLHDALSREFKISGRFQFDQAEQFMQILPQISPLQVRQDPQSGQWQIAAITYD</sequence>
<feature type="transmembrane region" description="Helical" evidence="1">
    <location>
        <begin position="54"/>
        <end position="72"/>
    </location>
</feature>
<evidence type="ECO:0000256" key="1">
    <source>
        <dbReference type="SAM" id="Phobius"/>
    </source>
</evidence>
<gene>
    <name evidence="3" type="ORF">BFG52_04865</name>
</gene>
<dbReference type="RefSeq" id="WP_067553218.1">
    <property type="nucleotide sequence ID" value="NZ_CP016895.1"/>
</dbReference>
<feature type="domain" description="FecR protein" evidence="2">
    <location>
        <begin position="81"/>
        <end position="180"/>
    </location>
</feature>
<proteinExistence type="predicted"/>
<dbReference type="PANTHER" id="PTHR30273">
    <property type="entry name" value="PERIPLASMIC SIGNAL SENSOR AND SIGMA FACTOR ACTIVATOR FECR-RELATED"/>
    <property type="match status" value="1"/>
</dbReference>
<dbReference type="Pfam" id="PF04773">
    <property type="entry name" value="FecR"/>
    <property type="match status" value="1"/>
</dbReference>
<dbReference type="OrthoDB" id="9771237at2"/>
<evidence type="ECO:0000259" key="2">
    <source>
        <dbReference type="Pfam" id="PF04773"/>
    </source>
</evidence>
<keyword evidence="1" id="KW-1133">Transmembrane helix</keyword>
<dbReference type="InterPro" id="IPR012373">
    <property type="entry name" value="Ferrdict_sens_TM"/>
</dbReference>
<dbReference type="KEGG" id="ala:BFG52_04865"/>
<keyword evidence="1" id="KW-0472">Membrane</keyword>
<dbReference type="STRING" id="1789224.BFG52_04865"/>
<reference evidence="3 4" key="1">
    <citation type="submission" date="2016-08" db="EMBL/GenBank/DDBJ databases">
        <authorList>
            <person name="Seilhamer J.J."/>
        </authorList>
    </citation>
    <scope>NUCLEOTIDE SEQUENCE [LARGE SCALE GENOMIC DNA]</scope>
    <source>
        <strain evidence="3 4">BRTC-1</strain>
    </source>
</reference>
<dbReference type="AlphaFoldDB" id="A0A1B2LY99"/>
<name>A0A1B2LY99_9GAMM</name>
<evidence type="ECO:0000313" key="3">
    <source>
        <dbReference type="EMBL" id="AOA57753.1"/>
    </source>
</evidence>
<dbReference type="EMBL" id="CP016895">
    <property type="protein sequence ID" value="AOA57753.1"/>
    <property type="molecule type" value="Genomic_DNA"/>
</dbReference>
<keyword evidence="1" id="KW-0812">Transmembrane</keyword>